<gene>
    <name evidence="2" type="ORF">SK128_005178</name>
</gene>
<sequence length="231" mass="24906">MKISVIVLFAFLGSSYAAQENREIVESIRLDNGLNRGSWGPTDICPDGSWVTSMEIKYAPLGAIDDTALTGIKLYCQNADGSLAGTVMSSEADYGTWRGVRACNSGIFLYGMRGNVVPEQGGFDDDLGMDNLHMACTDGVILDGYDGVPMTKEEGEGGLNLTREKVVIKGREIEAVHVALNNEGRDAGDWSTWAYCSTGNRICGLETRVERDTTLTDDAGVVDVTMYCCSV</sequence>
<protein>
    <recommendedName>
        <fullName evidence="4">Vitelline membrane outer layer protein 1</fullName>
    </recommendedName>
</protein>
<evidence type="ECO:0000256" key="1">
    <source>
        <dbReference type="SAM" id="SignalP"/>
    </source>
</evidence>
<dbReference type="Proteomes" id="UP001381693">
    <property type="component" value="Unassembled WGS sequence"/>
</dbReference>
<name>A0AAN8X573_HALRR</name>
<evidence type="ECO:0000313" key="3">
    <source>
        <dbReference type="Proteomes" id="UP001381693"/>
    </source>
</evidence>
<feature type="signal peptide" evidence="1">
    <location>
        <begin position="1"/>
        <end position="17"/>
    </location>
</feature>
<dbReference type="InterPro" id="IPR005515">
    <property type="entry name" value="VOMI"/>
</dbReference>
<dbReference type="SUPFAM" id="SSF51092">
    <property type="entry name" value="Vitelline membrane outer protein-I (VMO-I)"/>
    <property type="match status" value="1"/>
</dbReference>
<dbReference type="PANTHER" id="PTHR18841:SF0">
    <property type="entry name" value="VITELLINE MEMBRANE OUTER LAYER 1 HOMOLOG A-RELATED"/>
    <property type="match status" value="1"/>
</dbReference>
<dbReference type="EMBL" id="JAXCGZ010013248">
    <property type="protein sequence ID" value="KAK7073139.1"/>
    <property type="molecule type" value="Genomic_DNA"/>
</dbReference>
<dbReference type="GO" id="GO:0005615">
    <property type="term" value="C:extracellular space"/>
    <property type="evidence" value="ECO:0007669"/>
    <property type="project" value="TreeGrafter"/>
</dbReference>
<evidence type="ECO:0008006" key="4">
    <source>
        <dbReference type="Google" id="ProtNLM"/>
    </source>
</evidence>
<dbReference type="Pfam" id="PF03762">
    <property type="entry name" value="VOMI"/>
    <property type="match status" value="1"/>
</dbReference>
<reference evidence="2 3" key="1">
    <citation type="submission" date="2023-11" db="EMBL/GenBank/DDBJ databases">
        <title>Halocaridina rubra genome assembly.</title>
        <authorList>
            <person name="Smith C."/>
        </authorList>
    </citation>
    <scope>NUCLEOTIDE SEQUENCE [LARGE SCALE GENOMIC DNA]</scope>
    <source>
        <strain evidence="2">EP-1</strain>
        <tissue evidence="2">Whole</tissue>
    </source>
</reference>
<evidence type="ECO:0000313" key="2">
    <source>
        <dbReference type="EMBL" id="KAK7073139.1"/>
    </source>
</evidence>
<accession>A0AAN8X573</accession>
<proteinExistence type="predicted"/>
<organism evidence="2 3">
    <name type="scientific">Halocaridina rubra</name>
    <name type="common">Hawaiian red shrimp</name>
    <dbReference type="NCBI Taxonomy" id="373956"/>
    <lineage>
        <taxon>Eukaryota</taxon>
        <taxon>Metazoa</taxon>
        <taxon>Ecdysozoa</taxon>
        <taxon>Arthropoda</taxon>
        <taxon>Crustacea</taxon>
        <taxon>Multicrustacea</taxon>
        <taxon>Malacostraca</taxon>
        <taxon>Eumalacostraca</taxon>
        <taxon>Eucarida</taxon>
        <taxon>Decapoda</taxon>
        <taxon>Pleocyemata</taxon>
        <taxon>Caridea</taxon>
        <taxon>Atyoidea</taxon>
        <taxon>Atyidae</taxon>
        <taxon>Halocaridina</taxon>
    </lineage>
</organism>
<dbReference type="InterPro" id="IPR036706">
    <property type="entry name" value="VOMI_sf"/>
</dbReference>
<keyword evidence="1" id="KW-0732">Signal</keyword>
<dbReference type="Gene3D" id="2.100.10.20">
    <property type="entry name" value="Vitelline membrane outer layer protein I (VOMI)"/>
    <property type="match status" value="1"/>
</dbReference>
<keyword evidence="3" id="KW-1185">Reference proteome</keyword>
<dbReference type="PANTHER" id="PTHR18841">
    <property type="entry name" value="VITELLINE MEMBRANE OUTER LAYER PROTEIN I-RELATED"/>
    <property type="match status" value="1"/>
</dbReference>
<comment type="caution">
    <text evidence="2">The sequence shown here is derived from an EMBL/GenBank/DDBJ whole genome shotgun (WGS) entry which is preliminary data.</text>
</comment>
<dbReference type="AlphaFoldDB" id="A0AAN8X573"/>
<feature type="chain" id="PRO_5042876907" description="Vitelline membrane outer layer protein 1" evidence="1">
    <location>
        <begin position="18"/>
        <end position="231"/>
    </location>
</feature>